<name>A0A3E2X2I9_9FIRM</name>
<reference evidence="7 8" key="1">
    <citation type="submission" date="2018-08" db="EMBL/GenBank/DDBJ databases">
        <title>A genome reference for cultivated species of the human gut microbiota.</title>
        <authorList>
            <person name="Zou Y."/>
            <person name="Xue W."/>
            <person name="Luo G."/>
        </authorList>
    </citation>
    <scope>NUCLEOTIDE SEQUENCE [LARGE SCALE GENOMIC DNA]</scope>
    <source>
        <strain evidence="7 8">AF19-21</strain>
    </source>
</reference>
<dbReference type="Gene3D" id="1.10.1040.10">
    <property type="entry name" value="N-(1-d-carboxylethyl)-l-norvaline Dehydrogenase, domain 2"/>
    <property type="match status" value="1"/>
</dbReference>
<dbReference type="Pfam" id="PF02737">
    <property type="entry name" value="3HCDH_N"/>
    <property type="match status" value="1"/>
</dbReference>
<dbReference type="InterPro" id="IPR006176">
    <property type="entry name" value="3-OHacyl-CoA_DH_NAD-bd"/>
</dbReference>
<protein>
    <submittedName>
        <fullName evidence="7">3-hydroxyacyl-CoA dehydrogenase family protein</fullName>
    </submittedName>
</protein>
<evidence type="ECO:0000313" key="8">
    <source>
        <dbReference type="Proteomes" id="UP000261111"/>
    </source>
</evidence>
<feature type="domain" description="3-hydroxyacyl-CoA dehydrogenase C-terminal" evidence="5">
    <location>
        <begin position="190"/>
        <end position="288"/>
    </location>
</feature>
<dbReference type="GO" id="GO:0016616">
    <property type="term" value="F:oxidoreductase activity, acting on the CH-OH group of donors, NAD or NADP as acceptor"/>
    <property type="evidence" value="ECO:0007669"/>
    <property type="project" value="InterPro"/>
</dbReference>
<evidence type="ECO:0000259" key="5">
    <source>
        <dbReference type="Pfam" id="PF00725"/>
    </source>
</evidence>
<dbReference type="UniPathway" id="UPA00863"/>
<dbReference type="PANTHER" id="PTHR48075:SF5">
    <property type="entry name" value="3-HYDROXYBUTYRYL-COA DEHYDROGENASE"/>
    <property type="match status" value="1"/>
</dbReference>
<keyword evidence="3" id="KW-0560">Oxidoreductase</keyword>
<feature type="domain" description="3-hydroxyacyl-CoA dehydrogenase NAD binding" evidence="6">
    <location>
        <begin position="9"/>
        <end position="185"/>
    </location>
</feature>
<feature type="site" description="Important for catalytic activity" evidence="4">
    <location>
        <position position="143"/>
    </location>
</feature>
<dbReference type="GeneID" id="93335712"/>
<dbReference type="Gene3D" id="3.40.50.720">
    <property type="entry name" value="NAD(P)-binding Rossmann-like Domain"/>
    <property type="match status" value="1"/>
</dbReference>
<accession>A0A3E2X2I9</accession>
<dbReference type="RefSeq" id="WP_025656054.1">
    <property type="nucleotide sequence ID" value="NZ_QVIA01000002.1"/>
</dbReference>
<dbReference type="GO" id="GO:0070403">
    <property type="term" value="F:NAD+ binding"/>
    <property type="evidence" value="ECO:0007669"/>
    <property type="project" value="InterPro"/>
</dbReference>
<dbReference type="InterPro" id="IPR008927">
    <property type="entry name" value="6-PGluconate_DH-like_C_sf"/>
</dbReference>
<comment type="similarity">
    <text evidence="2">Belongs to the 3-hydroxyacyl-CoA dehydrogenase family.</text>
</comment>
<dbReference type="InterPro" id="IPR036291">
    <property type="entry name" value="NAD(P)-bd_dom_sf"/>
</dbReference>
<comment type="caution">
    <text evidence="7">The sequence shown here is derived from an EMBL/GenBank/DDBJ whole genome shotgun (WGS) entry which is preliminary data.</text>
</comment>
<dbReference type="InterPro" id="IPR006180">
    <property type="entry name" value="3-OHacyl-CoA_DH_CS"/>
</dbReference>
<dbReference type="SUPFAM" id="SSF48179">
    <property type="entry name" value="6-phosphogluconate dehydrogenase C-terminal domain-like"/>
    <property type="match status" value="1"/>
</dbReference>
<dbReference type="InterPro" id="IPR022694">
    <property type="entry name" value="3-OHacyl-CoA_DH"/>
</dbReference>
<dbReference type="Proteomes" id="UP000261111">
    <property type="component" value="Unassembled WGS sequence"/>
</dbReference>
<proteinExistence type="inferred from homology"/>
<sequence length="312" mass="34872">MEKSDIKDVVVAGAGLMGAGISQMFPGVGIKTTLYSIKESDFVFAKEVLKNNLDFLVENRVIDANQAEAIQRSIKFTTDIQCMKDADLIIEAIPENINIKANFYEEICRSAKEDTIIATNTSAISIDLLSNYVTNKKRFCGTHFLNPPHIIPLVEVIKGQSTDGSVCERLVDFFRQLGKKPVLVKHDIKGFLSNRLQFALLREATYLVEEGIASPEDIDRTIKYGNGLRYVCSGPFQIADLGGLTIFNSVAKYLYPELCNNNNINHLFEKCVEDGNIGIMSGKGIYEYDKKMDHALLKDRDSKIIQLLNCIE</sequence>
<dbReference type="PROSITE" id="PS00067">
    <property type="entry name" value="3HCDH"/>
    <property type="match status" value="1"/>
</dbReference>
<evidence type="ECO:0000259" key="6">
    <source>
        <dbReference type="Pfam" id="PF02737"/>
    </source>
</evidence>
<dbReference type="PANTHER" id="PTHR48075">
    <property type="entry name" value="3-HYDROXYACYL-COA DEHYDROGENASE FAMILY PROTEIN"/>
    <property type="match status" value="1"/>
</dbReference>
<dbReference type="SUPFAM" id="SSF51735">
    <property type="entry name" value="NAD(P)-binding Rossmann-fold domains"/>
    <property type="match status" value="1"/>
</dbReference>
<dbReference type="InterPro" id="IPR006108">
    <property type="entry name" value="3HC_DH_C"/>
</dbReference>
<evidence type="ECO:0000256" key="4">
    <source>
        <dbReference type="PIRSR" id="PIRSR000105-1"/>
    </source>
</evidence>
<evidence type="ECO:0000313" key="7">
    <source>
        <dbReference type="EMBL" id="RGC35082.1"/>
    </source>
</evidence>
<comment type="pathway">
    <text evidence="1">Lipid metabolism; butanoate metabolism.</text>
</comment>
<evidence type="ECO:0000256" key="2">
    <source>
        <dbReference type="ARBA" id="ARBA00009463"/>
    </source>
</evidence>
<dbReference type="EMBL" id="QVIA01000002">
    <property type="protein sequence ID" value="RGC35082.1"/>
    <property type="molecule type" value="Genomic_DNA"/>
</dbReference>
<dbReference type="PIRSF" id="PIRSF000105">
    <property type="entry name" value="HCDH"/>
    <property type="match status" value="1"/>
</dbReference>
<dbReference type="Pfam" id="PF00725">
    <property type="entry name" value="3HCDH"/>
    <property type="match status" value="1"/>
</dbReference>
<organism evidence="7 8">
    <name type="scientific">Hungatella hathewayi</name>
    <dbReference type="NCBI Taxonomy" id="154046"/>
    <lineage>
        <taxon>Bacteria</taxon>
        <taxon>Bacillati</taxon>
        <taxon>Bacillota</taxon>
        <taxon>Clostridia</taxon>
        <taxon>Lachnospirales</taxon>
        <taxon>Lachnospiraceae</taxon>
        <taxon>Hungatella</taxon>
    </lineage>
</organism>
<gene>
    <name evidence="7" type="ORF">DWX41_02525</name>
</gene>
<evidence type="ECO:0000256" key="3">
    <source>
        <dbReference type="ARBA" id="ARBA00023002"/>
    </source>
</evidence>
<dbReference type="AlphaFoldDB" id="A0A3E2X2I9"/>
<dbReference type="InterPro" id="IPR013328">
    <property type="entry name" value="6PGD_dom2"/>
</dbReference>
<evidence type="ECO:0000256" key="1">
    <source>
        <dbReference type="ARBA" id="ARBA00005086"/>
    </source>
</evidence>
<dbReference type="GO" id="GO:0019605">
    <property type="term" value="P:butyrate metabolic process"/>
    <property type="evidence" value="ECO:0007669"/>
    <property type="project" value="UniProtKB-UniPathway"/>
</dbReference>